<dbReference type="GO" id="GO:0038023">
    <property type="term" value="F:signaling receptor activity"/>
    <property type="evidence" value="ECO:0007669"/>
    <property type="project" value="TreeGrafter"/>
</dbReference>
<dbReference type="PANTHER" id="PTHR20855:SF52">
    <property type="entry name" value="ADIPONECTIN RECEPTOR PROTEIN"/>
    <property type="match status" value="1"/>
</dbReference>
<keyword evidence="4 7" id="KW-1133">Transmembrane helix</keyword>
<dbReference type="Proteomes" id="UP001210925">
    <property type="component" value="Unassembled WGS sequence"/>
</dbReference>
<keyword evidence="8" id="KW-0675">Receptor</keyword>
<feature type="binding site" evidence="6">
    <location>
        <position position="144"/>
    </location>
    <ligand>
        <name>Zn(2+)</name>
        <dbReference type="ChEBI" id="CHEBI:29105"/>
    </ligand>
</feature>
<feature type="transmembrane region" description="Helical" evidence="7">
    <location>
        <begin position="92"/>
        <end position="112"/>
    </location>
</feature>
<dbReference type="GO" id="GO:0016020">
    <property type="term" value="C:membrane"/>
    <property type="evidence" value="ECO:0007669"/>
    <property type="project" value="UniProtKB-SubCell"/>
</dbReference>
<name>A0AAD5UMC9_9FUNG</name>
<dbReference type="PANTHER" id="PTHR20855">
    <property type="entry name" value="ADIPOR/PROGESTIN RECEPTOR-RELATED"/>
    <property type="match status" value="1"/>
</dbReference>
<organism evidence="8 9">
    <name type="scientific">Boothiomyces macroporosus</name>
    <dbReference type="NCBI Taxonomy" id="261099"/>
    <lineage>
        <taxon>Eukaryota</taxon>
        <taxon>Fungi</taxon>
        <taxon>Fungi incertae sedis</taxon>
        <taxon>Chytridiomycota</taxon>
        <taxon>Chytridiomycota incertae sedis</taxon>
        <taxon>Chytridiomycetes</taxon>
        <taxon>Rhizophydiales</taxon>
        <taxon>Terramycetaceae</taxon>
        <taxon>Boothiomyces</taxon>
    </lineage>
</organism>
<accession>A0AAD5UMC9</accession>
<evidence type="ECO:0000256" key="3">
    <source>
        <dbReference type="ARBA" id="ARBA00022692"/>
    </source>
</evidence>
<comment type="subcellular location">
    <subcellularLocation>
        <location evidence="1">Membrane</location>
        <topology evidence="1">Multi-pass membrane protein</topology>
    </subcellularLocation>
</comment>
<evidence type="ECO:0000256" key="2">
    <source>
        <dbReference type="ARBA" id="ARBA00007018"/>
    </source>
</evidence>
<feature type="transmembrane region" description="Helical" evidence="7">
    <location>
        <begin position="157"/>
        <end position="181"/>
    </location>
</feature>
<feature type="transmembrane region" description="Helical" evidence="7">
    <location>
        <begin position="187"/>
        <end position="209"/>
    </location>
</feature>
<dbReference type="EMBL" id="JADGKB010000004">
    <property type="protein sequence ID" value="KAJ3261799.1"/>
    <property type="molecule type" value="Genomic_DNA"/>
</dbReference>
<dbReference type="Pfam" id="PF03006">
    <property type="entry name" value="HlyIII"/>
    <property type="match status" value="1"/>
</dbReference>
<protein>
    <submittedName>
        <fullName evidence="8">Adiponectin receptor protein 1</fullName>
    </submittedName>
</protein>
<dbReference type="AlphaFoldDB" id="A0AAD5UMC9"/>
<evidence type="ECO:0000256" key="1">
    <source>
        <dbReference type="ARBA" id="ARBA00004141"/>
    </source>
</evidence>
<gene>
    <name evidence="8" type="primary">ADIPOR1</name>
    <name evidence="8" type="ORF">HK103_004750</name>
</gene>
<evidence type="ECO:0000313" key="8">
    <source>
        <dbReference type="EMBL" id="KAJ3261799.1"/>
    </source>
</evidence>
<keyword evidence="6" id="KW-0479">Metal-binding</keyword>
<dbReference type="GO" id="GO:0046872">
    <property type="term" value="F:metal ion binding"/>
    <property type="evidence" value="ECO:0007669"/>
    <property type="project" value="UniProtKB-KW"/>
</dbReference>
<evidence type="ECO:0000313" key="9">
    <source>
        <dbReference type="Proteomes" id="UP001210925"/>
    </source>
</evidence>
<dbReference type="GO" id="GO:0006882">
    <property type="term" value="P:intracellular zinc ion homeostasis"/>
    <property type="evidence" value="ECO:0007669"/>
    <property type="project" value="TreeGrafter"/>
</dbReference>
<comment type="caution">
    <text evidence="8">The sequence shown here is derived from an EMBL/GenBank/DDBJ whole genome shotgun (WGS) entry which is preliminary data.</text>
</comment>
<keyword evidence="5 7" id="KW-0472">Membrane</keyword>
<comment type="similarity">
    <text evidence="2">Belongs to the ADIPOR family.</text>
</comment>
<dbReference type="InterPro" id="IPR004254">
    <property type="entry name" value="AdipoR/HlyIII-related"/>
</dbReference>
<reference evidence="8" key="1">
    <citation type="submission" date="2020-05" db="EMBL/GenBank/DDBJ databases">
        <title>Phylogenomic resolution of chytrid fungi.</title>
        <authorList>
            <person name="Stajich J.E."/>
            <person name="Amses K."/>
            <person name="Simmons R."/>
            <person name="Seto K."/>
            <person name="Myers J."/>
            <person name="Bonds A."/>
            <person name="Quandt C.A."/>
            <person name="Barry K."/>
            <person name="Liu P."/>
            <person name="Grigoriev I."/>
            <person name="Longcore J.E."/>
            <person name="James T.Y."/>
        </authorList>
    </citation>
    <scope>NUCLEOTIDE SEQUENCE</scope>
    <source>
        <strain evidence="8">PLAUS21</strain>
    </source>
</reference>
<proteinExistence type="inferred from homology"/>
<keyword evidence="3 7" id="KW-0812">Transmembrane</keyword>
<evidence type="ECO:0000256" key="4">
    <source>
        <dbReference type="ARBA" id="ARBA00022989"/>
    </source>
</evidence>
<feature type="transmembrane region" description="Helical" evidence="7">
    <location>
        <begin position="221"/>
        <end position="240"/>
    </location>
</feature>
<feature type="transmembrane region" description="Helical" evidence="7">
    <location>
        <begin position="124"/>
        <end position="145"/>
    </location>
</feature>
<keyword evidence="6" id="KW-0862">Zinc</keyword>
<sequence>MKNSKQGMKFELKMRKGAKGTEDMSIQKTISLSDPTPKIHWLSKSRLRFYKYEELPAYLQDNVYIKSGYRAYYSTKESWISFFHLHNESWNVWLHAFGFFVFVAGIAHTWWAEIHPLIEFEERFILTILQCCASYTMLFSSLFHLHTCISKETSHWYGCLDYSGISATIAGGTISAMYFLLHCEGHFRTASLILLGLVNLVGIVGPMFEVWSKGEFRTYRALLYIASGAFAIIPVSYFVIKNGLGHLPSISENPALVWMGLMVAMYLIGAYFYVNQIPER</sequence>
<keyword evidence="9" id="KW-1185">Reference proteome</keyword>
<evidence type="ECO:0000256" key="7">
    <source>
        <dbReference type="SAM" id="Phobius"/>
    </source>
</evidence>
<evidence type="ECO:0000256" key="5">
    <source>
        <dbReference type="ARBA" id="ARBA00023136"/>
    </source>
</evidence>
<evidence type="ECO:0000256" key="6">
    <source>
        <dbReference type="PIRSR" id="PIRSR604254-1"/>
    </source>
</evidence>
<feature type="transmembrane region" description="Helical" evidence="7">
    <location>
        <begin position="255"/>
        <end position="274"/>
    </location>
</feature>